<dbReference type="InterPro" id="IPR008927">
    <property type="entry name" value="6-PGluconate_DH-like_C_sf"/>
</dbReference>
<dbReference type="SUPFAM" id="SSF48179">
    <property type="entry name" value="6-phosphogluconate dehydrogenase C-terminal domain-like"/>
    <property type="match status" value="1"/>
</dbReference>
<evidence type="ECO:0000313" key="6">
    <source>
        <dbReference type="Proteomes" id="UP001181046"/>
    </source>
</evidence>
<dbReference type="Pfam" id="PF00393">
    <property type="entry name" value="6PGD"/>
    <property type="match status" value="1"/>
</dbReference>
<comment type="similarity">
    <text evidence="1">Belongs to the 6-phosphogluconate dehydrogenase family.</text>
</comment>
<comment type="caution">
    <text evidence="5">The sequence shown here is derived from an EMBL/GenBank/DDBJ whole genome shotgun (WGS) entry which is preliminary data.</text>
</comment>
<evidence type="ECO:0000256" key="3">
    <source>
        <dbReference type="ARBA" id="ARBA00023064"/>
    </source>
</evidence>
<dbReference type="RefSeq" id="WP_311829872.1">
    <property type="nucleotide sequence ID" value="NZ_JARQAJ010000003.1"/>
</dbReference>
<dbReference type="PRINTS" id="PR00076">
    <property type="entry name" value="6PGDHDRGNASE"/>
</dbReference>
<evidence type="ECO:0000313" key="5">
    <source>
        <dbReference type="EMBL" id="MDT2759441.1"/>
    </source>
</evidence>
<name>A0ABU3FAJ2_9ENTE</name>
<dbReference type="NCBIfam" id="NF007161">
    <property type="entry name" value="PRK09599.1"/>
    <property type="match status" value="1"/>
</dbReference>
<dbReference type="InterPro" id="IPR006115">
    <property type="entry name" value="6PGDH_NADP-bd"/>
</dbReference>
<proteinExistence type="inferred from homology"/>
<dbReference type="SMART" id="SM01350">
    <property type="entry name" value="6PGD"/>
    <property type="match status" value="1"/>
</dbReference>
<keyword evidence="2" id="KW-0560">Oxidoreductase</keyword>
<dbReference type="InterPro" id="IPR013328">
    <property type="entry name" value="6PGD_dom2"/>
</dbReference>
<dbReference type="Pfam" id="PF03446">
    <property type="entry name" value="NAD_binding_2"/>
    <property type="match status" value="1"/>
</dbReference>
<dbReference type="Proteomes" id="UP001181046">
    <property type="component" value="Unassembled WGS sequence"/>
</dbReference>
<dbReference type="InterPro" id="IPR004849">
    <property type="entry name" value="6DGDH_YqeC"/>
</dbReference>
<dbReference type="InterPro" id="IPR036291">
    <property type="entry name" value="NAD(P)-bd_dom_sf"/>
</dbReference>
<gene>
    <name evidence="5" type="primary">gnd</name>
    <name evidence="5" type="ORF">P7H27_06650</name>
</gene>
<dbReference type="InterPro" id="IPR006183">
    <property type="entry name" value="Pgluconate_DH"/>
</dbReference>
<dbReference type="Gene3D" id="1.10.1040.10">
    <property type="entry name" value="N-(1-d-carboxylethyl)-l-norvaline Dehydrogenase, domain 2"/>
    <property type="match status" value="1"/>
</dbReference>
<protein>
    <submittedName>
        <fullName evidence="5">Decarboxylating 6-phosphogluconate dehydrogenase</fullName>
    </submittedName>
</protein>
<dbReference type="EMBL" id="JARQAJ010000003">
    <property type="protein sequence ID" value="MDT2759441.1"/>
    <property type="molecule type" value="Genomic_DNA"/>
</dbReference>
<dbReference type="PANTHER" id="PTHR11811">
    <property type="entry name" value="6-PHOSPHOGLUCONATE DEHYDROGENASE"/>
    <property type="match status" value="1"/>
</dbReference>
<sequence length="298" mass="32926">MDITIIGLGKMGMGIAENLLSHHHQVAGFDIDPSVAERLTKLGGIYYSDIEQLKKRDKQQIIWLMLPAGDLTNQMVENILSLLDAGDIVIDAGNAHYQDSKNNYERCQAKGIHFLDVGTSGGVAGAQKGACMMVGGDKEIFDQLEPVFADLCVEKGVIYSGPAGSGHYLKMIHNGIEYGMMQSIGEGFNLLHHSPYAYEMSEVAQVFNHGSVIRSWLMELTENIYRERVDMQEIAGVIPSSGEGKWTVEEALRLNVNLPVITQSLMTRFASEDYDKISEKLVALLRNQFGGHDFIKGE</sequence>
<evidence type="ECO:0000256" key="2">
    <source>
        <dbReference type="ARBA" id="ARBA00023002"/>
    </source>
</evidence>
<evidence type="ECO:0000256" key="1">
    <source>
        <dbReference type="ARBA" id="ARBA00008419"/>
    </source>
</evidence>
<reference evidence="5" key="1">
    <citation type="submission" date="2023-03" db="EMBL/GenBank/DDBJ databases">
        <authorList>
            <person name="Shen W."/>
            <person name="Cai J."/>
        </authorList>
    </citation>
    <scope>NUCLEOTIDE SEQUENCE</scope>
    <source>
        <strain evidence="5">P66-3</strain>
    </source>
</reference>
<keyword evidence="6" id="KW-1185">Reference proteome</keyword>
<dbReference type="SUPFAM" id="SSF51735">
    <property type="entry name" value="NAD(P)-binding Rossmann-fold domains"/>
    <property type="match status" value="1"/>
</dbReference>
<dbReference type="NCBIfam" id="TIGR00872">
    <property type="entry name" value="gnd_rel"/>
    <property type="match status" value="1"/>
</dbReference>
<dbReference type="InterPro" id="IPR006114">
    <property type="entry name" value="6PGDH_C"/>
</dbReference>
<organism evidence="5 6">
    <name type="scientific">Enterococcus xiangfangensis</name>
    <dbReference type="NCBI Taxonomy" id="1296537"/>
    <lineage>
        <taxon>Bacteria</taxon>
        <taxon>Bacillati</taxon>
        <taxon>Bacillota</taxon>
        <taxon>Bacilli</taxon>
        <taxon>Lactobacillales</taxon>
        <taxon>Enterococcaceae</taxon>
        <taxon>Enterococcus</taxon>
    </lineage>
</organism>
<accession>A0ABU3FAJ2</accession>
<keyword evidence="3" id="KW-0311">Gluconate utilization</keyword>
<dbReference type="Gene3D" id="3.40.50.720">
    <property type="entry name" value="NAD(P)-binding Rossmann-like Domain"/>
    <property type="match status" value="1"/>
</dbReference>
<feature type="domain" description="6-phosphogluconate dehydrogenase C-terminal" evidence="4">
    <location>
        <begin position="166"/>
        <end position="292"/>
    </location>
</feature>
<evidence type="ECO:0000259" key="4">
    <source>
        <dbReference type="SMART" id="SM01350"/>
    </source>
</evidence>